<evidence type="ECO:0000259" key="4">
    <source>
        <dbReference type="Pfam" id="PF11945"/>
    </source>
</evidence>
<feature type="domain" description="WASH1 WAHD" evidence="4">
    <location>
        <begin position="5"/>
        <end position="287"/>
    </location>
</feature>
<dbReference type="AlphaFoldDB" id="A0A1R2BA87"/>
<comment type="similarity">
    <text evidence="1">Belongs to the WASH1 family.</text>
</comment>
<evidence type="ECO:0000256" key="2">
    <source>
        <dbReference type="ARBA" id="ARBA00023203"/>
    </source>
</evidence>
<dbReference type="InterPro" id="IPR028290">
    <property type="entry name" value="WASH1"/>
</dbReference>
<dbReference type="Pfam" id="PF11945">
    <property type="entry name" value="WASH_WAHD"/>
    <property type="match status" value="1"/>
</dbReference>
<proteinExistence type="inferred from homology"/>
<feature type="compositionally biased region" description="Pro residues" evidence="3">
    <location>
        <begin position="302"/>
        <end position="353"/>
    </location>
</feature>
<keyword evidence="6" id="KW-1185">Reference proteome</keyword>
<dbReference type="GO" id="GO:0034314">
    <property type="term" value="P:Arp2/3 complex-mediated actin nucleation"/>
    <property type="evidence" value="ECO:0007669"/>
    <property type="project" value="InterPro"/>
</dbReference>
<dbReference type="GO" id="GO:0003779">
    <property type="term" value="F:actin binding"/>
    <property type="evidence" value="ECO:0007669"/>
    <property type="project" value="UniProtKB-KW"/>
</dbReference>
<dbReference type="GO" id="GO:0005829">
    <property type="term" value="C:cytosol"/>
    <property type="evidence" value="ECO:0007669"/>
    <property type="project" value="GOC"/>
</dbReference>
<sequence length="457" mass="49952">MSCIIPILPIELYQYESYERITGVMEYLENLFNATMDSVSGRVIFTKVAECKTKVDGLTQRITAAGSRIEQAKGSSKALTIQSSPTFPKLESQDDQLLPFQKPMPRFHPTVHETEHPGQPPKGMTSDVAMLNSLYMSLKIPTPSILDLPQQHKELGLGPPSEDISSASSFLLFNSLANPYNMDFQETAVEKKQIAKDRTISVNLPDAPVTIQQSEDFSNMGKKDFAYQPGTKEAPVIEAPLQLNIPGIANLEWDEDLDDDFTSNFSIAPVRPPSNSNATPVKKEQHEEKMPALPSLPSLDNKPPPPSNKPPPPPPPPPPPSRAPPPPPPPPSNKPPPPPPPSNRAPPPPPPPKDIQIPQHSNEAGRNQMLDQIKARQNNPLAGLKKVETKDSSNPAIKPQGAAAGGKKDPFSLLKEQIGLRFNAIHTPAVSDNKNKKINTLSEVKMARENESDSYSD</sequence>
<dbReference type="OrthoDB" id="307871at2759"/>
<keyword evidence="2" id="KW-0009">Actin-binding</keyword>
<organism evidence="5 6">
    <name type="scientific">Stentor coeruleus</name>
    <dbReference type="NCBI Taxonomy" id="5963"/>
    <lineage>
        <taxon>Eukaryota</taxon>
        <taxon>Sar</taxon>
        <taxon>Alveolata</taxon>
        <taxon>Ciliophora</taxon>
        <taxon>Postciliodesmatophora</taxon>
        <taxon>Heterotrichea</taxon>
        <taxon>Heterotrichida</taxon>
        <taxon>Stentoridae</taxon>
        <taxon>Stentor</taxon>
    </lineage>
</organism>
<protein>
    <recommendedName>
        <fullName evidence="4">WASH1 WAHD domain-containing protein</fullName>
    </recommendedName>
</protein>
<dbReference type="Proteomes" id="UP000187209">
    <property type="component" value="Unassembled WGS sequence"/>
</dbReference>
<accession>A0A1R2BA87</accession>
<dbReference type="GO" id="GO:0043015">
    <property type="term" value="F:gamma-tubulin binding"/>
    <property type="evidence" value="ECO:0007669"/>
    <property type="project" value="TreeGrafter"/>
</dbReference>
<gene>
    <name evidence="5" type="ORF">SteCoe_27555</name>
</gene>
<dbReference type="GO" id="GO:0055037">
    <property type="term" value="C:recycling endosome"/>
    <property type="evidence" value="ECO:0007669"/>
    <property type="project" value="TreeGrafter"/>
</dbReference>
<dbReference type="GO" id="GO:0006887">
    <property type="term" value="P:exocytosis"/>
    <property type="evidence" value="ECO:0007669"/>
    <property type="project" value="TreeGrafter"/>
</dbReference>
<evidence type="ECO:0000313" key="5">
    <source>
        <dbReference type="EMBL" id="OMJ73711.1"/>
    </source>
</evidence>
<dbReference type="PRINTS" id="PR01217">
    <property type="entry name" value="PRICHEXTENSN"/>
</dbReference>
<evidence type="ECO:0000256" key="3">
    <source>
        <dbReference type="SAM" id="MobiDB-lite"/>
    </source>
</evidence>
<reference evidence="5 6" key="1">
    <citation type="submission" date="2016-11" db="EMBL/GenBank/DDBJ databases">
        <title>The macronuclear genome of Stentor coeruleus: a giant cell with tiny introns.</title>
        <authorList>
            <person name="Slabodnick M."/>
            <person name="Ruby J.G."/>
            <person name="Reiff S.B."/>
            <person name="Swart E.C."/>
            <person name="Gosai S."/>
            <person name="Prabakaran S."/>
            <person name="Witkowska E."/>
            <person name="Larue G.E."/>
            <person name="Fisher S."/>
            <person name="Freeman R.M."/>
            <person name="Gunawardena J."/>
            <person name="Chu W."/>
            <person name="Stover N.A."/>
            <person name="Gregory B.D."/>
            <person name="Nowacki M."/>
            <person name="Derisi J."/>
            <person name="Roy S.W."/>
            <person name="Marshall W.F."/>
            <person name="Sood P."/>
        </authorList>
    </citation>
    <scope>NUCLEOTIDE SEQUENCE [LARGE SCALE GENOMIC DNA]</scope>
    <source>
        <strain evidence="5">WM001</strain>
    </source>
</reference>
<evidence type="ECO:0000256" key="1">
    <source>
        <dbReference type="ARBA" id="ARBA00005602"/>
    </source>
</evidence>
<dbReference type="GO" id="GO:0032456">
    <property type="term" value="P:endocytic recycling"/>
    <property type="evidence" value="ECO:0007669"/>
    <property type="project" value="TreeGrafter"/>
</dbReference>
<dbReference type="GO" id="GO:0071203">
    <property type="term" value="C:WASH complex"/>
    <property type="evidence" value="ECO:0007669"/>
    <property type="project" value="InterPro"/>
</dbReference>
<dbReference type="GO" id="GO:0005769">
    <property type="term" value="C:early endosome"/>
    <property type="evidence" value="ECO:0007669"/>
    <property type="project" value="InterPro"/>
</dbReference>
<dbReference type="PANTHER" id="PTHR23331:SF1">
    <property type="entry name" value="WASH COMPLEX SUBUNIT 1"/>
    <property type="match status" value="1"/>
</dbReference>
<dbReference type="EMBL" id="MPUH01000802">
    <property type="protein sequence ID" value="OMJ73711.1"/>
    <property type="molecule type" value="Genomic_DNA"/>
</dbReference>
<evidence type="ECO:0000313" key="6">
    <source>
        <dbReference type="Proteomes" id="UP000187209"/>
    </source>
</evidence>
<dbReference type="GO" id="GO:0042147">
    <property type="term" value="P:retrograde transport, endosome to Golgi"/>
    <property type="evidence" value="ECO:0007669"/>
    <property type="project" value="TreeGrafter"/>
</dbReference>
<feature type="compositionally biased region" description="Basic and acidic residues" evidence="3">
    <location>
        <begin position="281"/>
        <end position="290"/>
    </location>
</feature>
<comment type="caution">
    <text evidence="5">The sequence shown here is derived from an EMBL/GenBank/DDBJ whole genome shotgun (WGS) entry which is preliminary data.</text>
</comment>
<feature type="region of interest" description="Disordered" evidence="3">
    <location>
        <begin position="263"/>
        <end position="409"/>
    </location>
</feature>
<dbReference type="InterPro" id="IPR021854">
    <property type="entry name" value="WASH1_WAHD"/>
</dbReference>
<dbReference type="PANTHER" id="PTHR23331">
    <property type="entry name" value="CXYORF1"/>
    <property type="match status" value="1"/>
</dbReference>
<name>A0A1R2BA87_9CILI</name>
<dbReference type="GO" id="GO:0043014">
    <property type="term" value="F:alpha-tubulin binding"/>
    <property type="evidence" value="ECO:0007669"/>
    <property type="project" value="InterPro"/>
</dbReference>